<evidence type="ECO:0000313" key="2">
    <source>
        <dbReference type="Proteomes" id="UP000825799"/>
    </source>
</evidence>
<reference evidence="1 2" key="1">
    <citation type="submission" date="2021-08" db="EMBL/GenBank/DDBJ databases">
        <title>Devosia salina sp. nov., isolated from the South China Sea sediment.</title>
        <authorList>
            <person name="Zhou Z."/>
        </authorList>
    </citation>
    <scope>NUCLEOTIDE SEQUENCE [LARGE SCALE GENOMIC DNA]</scope>
    <source>
        <strain evidence="1 2">SCS-3</strain>
    </source>
</reference>
<dbReference type="SUPFAM" id="SSF53756">
    <property type="entry name" value="UDP-Glycosyltransferase/glycogen phosphorylase"/>
    <property type="match status" value="1"/>
</dbReference>
<name>A0ABX8WNB6_9HYPH</name>
<proteinExistence type="predicted"/>
<keyword evidence="2" id="KW-1185">Reference proteome</keyword>
<dbReference type="EMBL" id="CP080590">
    <property type="protein sequence ID" value="QYO77765.1"/>
    <property type="molecule type" value="Genomic_DNA"/>
</dbReference>
<evidence type="ECO:0000313" key="1">
    <source>
        <dbReference type="EMBL" id="QYO77765.1"/>
    </source>
</evidence>
<protein>
    <submittedName>
        <fullName evidence="1">Capsular biosynthesis protein</fullName>
    </submittedName>
</protein>
<organism evidence="1 2">
    <name type="scientific">Devosia salina</name>
    <dbReference type="NCBI Taxonomy" id="2860336"/>
    <lineage>
        <taxon>Bacteria</taxon>
        <taxon>Pseudomonadati</taxon>
        <taxon>Pseudomonadota</taxon>
        <taxon>Alphaproteobacteria</taxon>
        <taxon>Hyphomicrobiales</taxon>
        <taxon>Devosiaceae</taxon>
        <taxon>Devosia</taxon>
    </lineage>
</organism>
<sequence length="499" mass="54854">MRILFHTNVDFAAWTAHLARAFASRGGVFGADAIVSVESGTATALREQNRFRFDRVEAICDIEALWLTGPAAGLEKWRAALGRGTVQDILISDRELTSGVIPHGLHPLSPLRHATKNLRVAEAYIAGMLDYLDGVLDEGHYRAIVATSVQDAPGVALAHLAKRRGIPFISPKATGFGQIINLFDDPLNMRLTFADQFQAAQDQDRQVLEQLAERGRPALQAFRNWPAAPEYMANPVNRPVPWPRLLDSAALLWRSLRNVAPANMRYPYPLARLVFEWRRAIVGRWHLATGRFGKLDDLRGRKTIYFPLHFEPEASLLVSAPEQTDQLAVIEKLHAGLPAGWLIAVKEHRPMLGRRPADLYKALSRLPNVRLIDPFISGFEVQSQAQLTATITGTAGLEAVLLGRPALFFGANPILLVNNGGYRVAEGEDIGKAIEVACQQPPADETALAAFVGALIYWGLEHPTASVWGSLDALSFEDVDQMSEAVQRLSQLIAEAADL</sequence>
<accession>A0ABX8WNB6</accession>
<gene>
    <name evidence="1" type="ORF">K1X15_04140</name>
</gene>
<dbReference type="RefSeq" id="WP_220306219.1">
    <property type="nucleotide sequence ID" value="NZ_CP080590.1"/>
</dbReference>
<dbReference type="Proteomes" id="UP000825799">
    <property type="component" value="Chromosome"/>
</dbReference>